<evidence type="ECO:0000256" key="5">
    <source>
        <dbReference type="ARBA" id="ARBA00022840"/>
    </source>
</evidence>
<keyword evidence="3" id="KW-0547">Nucleotide-binding</keyword>
<dbReference type="PROSITE" id="PS50011">
    <property type="entry name" value="PROTEIN_KINASE_DOM"/>
    <property type="match status" value="1"/>
</dbReference>
<accession>A0A250WRU1</accession>
<feature type="domain" description="Protein kinase" evidence="7">
    <location>
        <begin position="493"/>
        <end position="809"/>
    </location>
</feature>
<evidence type="ECO:0000256" key="3">
    <source>
        <dbReference type="ARBA" id="ARBA00022741"/>
    </source>
</evidence>
<dbReference type="InterPro" id="IPR036213">
    <property type="entry name" value="Calpain_III_sf"/>
</dbReference>
<dbReference type="InterPro" id="IPR014710">
    <property type="entry name" value="RmlC-like_jellyroll"/>
</dbReference>
<evidence type="ECO:0000259" key="8">
    <source>
        <dbReference type="PROSITE" id="PS50042"/>
    </source>
</evidence>
<evidence type="ECO:0000313" key="11">
    <source>
        <dbReference type="EMBL" id="GAX73260.1"/>
    </source>
</evidence>
<reference evidence="11 12" key="1">
    <citation type="submission" date="2017-08" db="EMBL/GenBank/DDBJ databases">
        <title>Acidophilic green algal genome provides insights into adaptation to an acidic environment.</title>
        <authorList>
            <person name="Hirooka S."/>
            <person name="Hirose Y."/>
            <person name="Kanesaki Y."/>
            <person name="Higuchi S."/>
            <person name="Fujiwara T."/>
            <person name="Onuma R."/>
            <person name="Era A."/>
            <person name="Ohbayashi R."/>
            <person name="Uzuka A."/>
            <person name="Nozaki H."/>
            <person name="Yoshikawa H."/>
            <person name="Miyagishima S.Y."/>
        </authorList>
    </citation>
    <scope>NUCLEOTIDE SEQUENCE [LARGE SCALE GENOMIC DNA]</scope>
    <source>
        <strain evidence="11 12">NIES-2499</strain>
    </source>
</reference>
<dbReference type="GO" id="GO:0005524">
    <property type="term" value="F:ATP binding"/>
    <property type="evidence" value="ECO:0007669"/>
    <property type="project" value="UniProtKB-KW"/>
</dbReference>
<dbReference type="PROSITE" id="PS50203">
    <property type="entry name" value="CALPAIN_CAT"/>
    <property type="match status" value="1"/>
</dbReference>
<dbReference type="PANTHER" id="PTHR24353">
    <property type="entry name" value="CYCLIC NUCLEOTIDE-DEPENDENT PROTEIN KINASE"/>
    <property type="match status" value="1"/>
</dbReference>
<dbReference type="EMBL" id="BEGY01000002">
    <property type="protein sequence ID" value="GAX73260.1"/>
    <property type="molecule type" value="Genomic_DNA"/>
</dbReference>
<dbReference type="PANTHER" id="PTHR24353:SF127">
    <property type="entry name" value="PROTEIN PHOSPHATASE 2C AND CYCLIC NUCLEOTIDE-BINDING_KINASE DOMAIN-CONTAINING PROTEIN"/>
    <property type="match status" value="1"/>
</dbReference>
<dbReference type="SMART" id="SM00220">
    <property type="entry name" value="S_TKc"/>
    <property type="match status" value="1"/>
</dbReference>
<dbReference type="InterPro" id="IPR018490">
    <property type="entry name" value="cNMP-bd_dom_sf"/>
</dbReference>
<dbReference type="InterPro" id="IPR000595">
    <property type="entry name" value="cNMP-bd_dom"/>
</dbReference>
<dbReference type="InterPro" id="IPR036457">
    <property type="entry name" value="PPM-type-like_dom_sf"/>
</dbReference>
<keyword evidence="12" id="KW-1185">Reference proteome</keyword>
<protein>
    <recommendedName>
        <fullName evidence="13">cGMP-dependent protein kinase</fullName>
    </recommendedName>
</protein>
<proteinExistence type="predicted"/>
<evidence type="ECO:0000256" key="6">
    <source>
        <dbReference type="PROSITE-ProRule" id="PRU00239"/>
    </source>
</evidence>
<dbReference type="CDD" id="cd00038">
    <property type="entry name" value="CAP_ED"/>
    <property type="match status" value="2"/>
</dbReference>
<dbReference type="InterPro" id="IPR022682">
    <property type="entry name" value="Calpain_domain_III"/>
</dbReference>
<dbReference type="GO" id="GO:0005952">
    <property type="term" value="C:cAMP-dependent protein kinase complex"/>
    <property type="evidence" value="ECO:0007669"/>
    <property type="project" value="TreeGrafter"/>
</dbReference>
<keyword evidence="2" id="KW-0808">Transferase</keyword>
<feature type="domain" description="Cyclic nucleotide-binding" evidence="8">
    <location>
        <begin position="401"/>
        <end position="511"/>
    </location>
</feature>
<evidence type="ECO:0000256" key="1">
    <source>
        <dbReference type="ARBA" id="ARBA00022527"/>
    </source>
</evidence>
<dbReference type="Pfam" id="PF00027">
    <property type="entry name" value="cNMP_binding"/>
    <property type="match status" value="2"/>
</dbReference>
<dbReference type="Gene3D" id="3.30.200.20">
    <property type="entry name" value="Phosphorylase Kinase, domain 1"/>
    <property type="match status" value="1"/>
</dbReference>
<keyword evidence="4" id="KW-0418">Kinase</keyword>
<feature type="domain" description="Calpain catalytic" evidence="9">
    <location>
        <begin position="796"/>
        <end position="854"/>
    </location>
</feature>
<dbReference type="PRINTS" id="PR00103">
    <property type="entry name" value="CAMPKINASE"/>
</dbReference>
<evidence type="ECO:0000313" key="12">
    <source>
        <dbReference type="Proteomes" id="UP000232323"/>
    </source>
</evidence>
<evidence type="ECO:0000259" key="7">
    <source>
        <dbReference type="PROSITE" id="PS50011"/>
    </source>
</evidence>
<dbReference type="SUPFAM" id="SSF49758">
    <property type="entry name" value="Calpain large subunit, middle domain (domain III)"/>
    <property type="match status" value="3"/>
</dbReference>
<feature type="domain" description="PPM-type phosphatase" evidence="10">
    <location>
        <begin position="1"/>
        <end position="102"/>
    </location>
</feature>
<evidence type="ECO:0000256" key="4">
    <source>
        <dbReference type="ARBA" id="ARBA00022777"/>
    </source>
</evidence>
<organism evidence="11 12">
    <name type="scientific">Chlamydomonas eustigma</name>
    <dbReference type="NCBI Taxonomy" id="1157962"/>
    <lineage>
        <taxon>Eukaryota</taxon>
        <taxon>Viridiplantae</taxon>
        <taxon>Chlorophyta</taxon>
        <taxon>core chlorophytes</taxon>
        <taxon>Chlorophyceae</taxon>
        <taxon>CS clade</taxon>
        <taxon>Chlamydomonadales</taxon>
        <taxon>Chlamydomonadaceae</taxon>
        <taxon>Chlamydomonas</taxon>
    </lineage>
</organism>
<dbReference type="GO" id="GO:0004198">
    <property type="term" value="F:calcium-dependent cysteine-type endopeptidase activity"/>
    <property type="evidence" value="ECO:0007669"/>
    <property type="project" value="InterPro"/>
</dbReference>
<dbReference type="Gene3D" id="1.10.510.10">
    <property type="entry name" value="Transferase(Phosphotransferase) domain 1"/>
    <property type="match status" value="1"/>
</dbReference>
<dbReference type="Pfam" id="PF00481">
    <property type="entry name" value="PP2C"/>
    <property type="match status" value="1"/>
</dbReference>
<dbReference type="InterPro" id="IPR001300">
    <property type="entry name" value="Peptidase_C2_calpain_cat"/>
</dbReference>
<keyword evidence="5" id="KW-0067">ATP-binding</keyword>
<dbReference type="Pfam" id="PF01067">
    <property type="entry name" value="Calpain_III"/>
    <property type="match status" value="2"/>
</dbReference>
<dbReference type="InterPro" id="IPR011009">
    <property type="entry name" value="Kinase-like_dom_sf"/>
</dbReference>
<dbReference type="InterPro" id="IPR022683">
    <property type="entry name" value="Calpain_III"/>
</dbReference>
<dbReference type="SUPFAM" id="SSF81606">
    <property type="entry name" value="PP2C-like"/>
    <property type="match status" value="1"/>
</dbReference>
<dbReference type="Gene3D" id="3.60.40.10">
    <property type="entry name" value="PPM-type phosphatase domain"/>
    <property type="match status" value="1"/>
</dbReference>
<evidence type="ECO:0000259" key="10">
    <source>
        <dbReference type="PROSITE" id="PS51746"/>
    </source>
</evidence>
<sequence>MRNFNHAHFLTRTLSIGDSVAERIGVFAEPEVLSKQLNSTHPFMIIASDGVWEFLSSQSVVDMVSKFDDPQEACFSVVAESYRLWLQHETRTDDITMIVVQFQGMKDAAPQMALPALLGPMMDFSNRPANGFPMRYLVPPIEATQIQLELTDSAGKGYSRMLSTMSAGGGVMPHSPKLSAKSLNPSLLAGSLGMLPHGSNGMLQRFNSGGAASPTVAIALTSSPDLSTVASSSGRTEKEISFLETAVANNFLFSCLPPEHRRAIFHMFERRVMRLGEIVIRQGELGDTFYVVESGTYDVYVQHPSSMASGGSHVPMFEPELVHTYITQPGQVASFGELALLYSKERAAMVVARAEGAVWSLQRQVFRHAVQRLELSGGMGMAQLTEKELRNVVRVLRSVEVLKSLSMSQLYSLASVMTSCIYKEGEHIIRQGEEGRDFFLILTGDVACTVRKNVDDSSEVPKEVLRLTAHQYFGERALLTTAKRAANVVALQEVRVLSIGRQAFEKTFGGSLQDIQNTETKWKENLALQREVLSRKSTTVGRLLQGNFSLEDLDARGLLYSTDCSALMLMEHKESEEIFTVRVTSVADVVQLGKQALVLRAREITRGLEPCFFVPGAMKGFKDERVLAEVLMTVGLCTLDMLMSPQPFDELSAVFVAASVVLGLEHLHWSQVIYRGLSVNSIIVTEGGQVQLVDFRFARKNEGRAYTLCGNPEYLAPEILQGCSHNESVDMWALGVLIFCLLSGETPFAAPGDDELRIYRKIITSPVCMPAHFSPAACDLLSRLLRKDPATRLGTGPLGMSALKSHPWFQAISWEALTEHRYAPPPGIQDDATFWIAYEDFVSFFDRLHICRLFPASWHQLTLHCGWQGPSAGGPYFYRVGGEGSTAQSPSSTWCCNPQFRITVRKSCDIIICLGQQDPRVVNRRHVKRFMRKQSIGLQVLRVPLSSLGRRWDVKNNELLQEVALTPSREASTSFRAEPDSAYIVVPYAGKPGEEGAFVLRAFSSAPLEMEQLPSPLSLVLGGHWQGYLAGGPKTASTFGSNPQYMISCRQRTQVVVSASRLDNRYAILQPAYNKDQCVGLMVLQPEKNGVEGGMGRCTSIKSQTQVLGEFGFNSMDEAVAMVTLEPETPCIVVPCMASAGLEAPYELRIMSGVPVELVPLPEVKCMVVKGSWGPETSGGCDLSPVWKRNPRFLLVLKENKSAKITLTRSGRDPKKLANVDDMIGFYILLASEPNGEIRGDLRRAIVFETTFVTTFDVTADKELKGGMPYIIMPCTYSPGRQGKFSMAVTSSIDFDLMEL</sequence>
<comment type="caution">
    <text evidence="11">The sequence shown here is derived from an EMBL/GenBank/DDBJ whole genome shotgun (WGS) entry which is preliminary data.</text>
</comment>
<evidence type="ECO:0000259" key="9">
    <source>
        <dbReference type="PROSITE" id="PS50203"/>
    </source>
</evidence>
<dbReference type="InterPro" id="IPR000719">
    <property type="entry name" value="Prot_kinase_dom"/>
</dbReference>
<dbReference type="OrthoDB" id="10264738at2759"/>
<dbReference type="PROSITE" id="PS51746">
    <property type="entry name" value="PPM_2"/>
    <property type="match status" value="1"/>
</dbReference>
<dbReference type="SUPFAM" id="SSF56112">
    <property type="entry name" value="Protein kinase-like (PK-like)"/>
    <property type="match status" value="1"/>
</dbReference>
<dbReference type="SMART" id="SM00720">
    <property type="entry name" value="calpain_III"/>
    <property type="match status" value="2"/>
</dbReference>
<dbReference type="Gene3D" id="3.90.70.10">
    <property type="entry name" value="Cysteine proteinases"/>
    <property type="match status" value="1"/>
</dbReference>
<dbReference type="SUPFAM" id="SSF51206">
    <property type="entry name" value="cAMP-binding domain-like"/>
    <property type="match status" value="2"/>
</dbReference>
<comment type="caution">
    <text evidence="6">Lacks conserved residue(s) required for the propagation of feature annotation.</text>
</comment>
<name>A0A250WRU1_9CHLO</name>
<feature type="domain" description="Cyclic nucleotide-binding" evidence="8">
    <location>
        <begin position="252"/>
        <end position="370"/>
    </location>
</feature>
<dbReference type="InterPro" id="IPR001932">
    <property type="entry name" value="PPM-type_phosphatase-like_dom"/>
</dbReference>
<dbReference type="Gene3D" id="2.60.120.380">
    <property type="match status" value="3"/>
</dbReference>
<dbReference type="PROSITE" id="PS00889">
    <property type="entry name" value="CNMP_BINDING_2"/>
    <property type="match status" value="2"/>
</dbReference>
<dbReference type="Gene3D" id="2.60.120.10">
    <property type="entry name" value="Jelly Rolls"/>
    <property type="match status" value="2"/>
</dbReference>
<evidence type="ECO:0008006" key="13">
    <source>
        <dbReference type="Google" id="ProtNLM"/>
    </source>
</evidence>
<gene>
    <name evidence="11" type="ORF">CEUSTIGMA_g714.t1</name>
</gene>
<dbReference type="GO" id="GO:0006508">
    <property type="term" value="P:proteolysis"/>
    <property type="evidence" value="ECO:0007669"/>
    <property type="project" value="InterPro"/>
</dbReference>
<evidence type="ECO:0000256" key="2">
    <source>
        <dbReference type="ARBA" id="ARBA00022679"/>
    </source>
</evidence>
<dbReference type="Pfam" id="PF00069">
    <property type="entry name" value="Pkinase"/>
    <property type="match status" value="1"/>
</dbReference>
<dbReference type="STRING" id="1157962.A0A250WRU1"/>
<dbReference type="GO" id="GO:0004691">
    <property type="term" value="F:cAMP-dependent protein kinase activity"/>
    <property type="evidence" value="ECO:0007669"/>
    <property type="project" value="TreeGrafter"/>
</dbReference>
<keyword evidence="1" id="KW-0723">Serine/threonine-protein kinase</keyword>
<dbReference type="InterPro" id="IPR018488">
    <property type="entry name" value="cNMP-bd_CS"/>
</dbReference>
<dbReference type="SMART" id="SM00100">
    <property type="entry name" value="cNMP"/>
    <property type="match status" value="2"/>
</dbReference>
<dbReference type="PROSITE" id="PS50042">
    <property type="entry name" value="CNMP_BINDING_3"/>
    <property type="match status" value="2"/>
</dbReference>
<dbReference type="Proteomes" id="UP000232323">
    <property type="component" value="Unassembled WGS sequence"/>
</dbReference>
<dbReference type="PROSITE" id="PS00888">
    <property type="entry name" value="CNMP_BINDING_1"/>
    <property type="match status" value="2"/>
</dbReference>